<feature type="chain" id="PRO_5009206894" description="DUF4136 domain-containing protein" evidence="1">
    <location>
        <begin position="20"/>
        <end position="228"/>
    </location>
</feature>
<feature type="domain" description="DUF4136" evidence="2">
    <location>
        <begin position="26"/>
        <end position="199"/>
    </location>
</feature>
<dbReference type="Pfam" id="PF13590">
    <property type="entry name" value="DUF4136"/>
    <property type="match status" value="1"/>
</dbReference>
<name>A0A1E7WD84_9BURK</name>
<evidence type="ECO:0000259" key="2">
    <source>
        <dbReference type="Pfam" id="PF13590"/>
    </source>
</evidence>
<comment type="caution">
    <text evidence="3">The sequence shown here is derived from an EMBL/GenBank/DDBJ whole genome shotgun (WGS) entry which is preliminary data.</text>
</comment>
<reference evidence="4" key="1">
    <citation type="journal article" date="2016" name="Front. Microbiol.">
        <title>Molecular Keys to the Janthinobacterium and Duganella spp. Interaction with the Plant Pathogen Fusarium graminearum.</title>
        <authorList>
            <person name="Haack F.S."/>
            <person name="Poehlein A."/>
            <person name="Kroger C."/>
            <person name="Voigt C.A."/>
            <person name="Piepenbring M."/>
            <person name="Bode H.B."/>
            <person name="Daniel R."/>
            <person name="Schafer W."/>
            <person name="Streit W.R."/>
        </authorList>
    </citation>
    <scope>NUCLEOTIDE SEQUENCE [LARGE SCALE GENOMIC DNA]</scope>
    <source>
        <strain evidence="4">T54</strain>
    </source>
</reference>
<dbReference type="AlphaFoldDB" id="A0A1E7WD84"/>
<gene>
    <name evidence="3" type="ORF">DUPY_41550</name>
</gene>
<dbReference type="PROSITE" id="PS51257">
    <property type="entry name" value="PROKAR_LIPOPROTEIN"/>
    <property type="match status" value="1"/>
</dbReference>
<organism evidence="3 4">
    <name type="scientific">Duganella phyllosphaerae</name>
    <dbReference type="NCBI Taxonomy" id="762836"/>
    <lineage>
        <taxon>Bacteria</taxon>
        <taxon>Pseudomonadati</taxon>
        <taxon>Pseudomonadota</taxon>
        <taxon>Betaproteobacteria</taxon>
        <taxon>Burkholderiales</taxon>
        <taxon>Oxalobacteraceae</taxon>
        <taxon>Telluria group</taxon>
        <taxon>Duganella</taxon>
    </lineage>
</organism>
<dbReference type="RefSeq" id="WP_070250748.1">
    <property type="nucleotide sequence ID" value="NZ_LROM01000117.1"/>
</dbReference>
<sequence>MRYLAILATAAVMLLTGCATTIRSDVTAFNAWPADLQAKTYAFEAPRGVDDTLEYRSYQVLVSNELSKLGFQQADEGQQPNLLVGMKYLTIDQPVRVIREDPFMGAPWGSPYWGRPGYGRYGWGYSRWAYSPFYDPFRYNTFGVEERIRHQYQRQLRVTINTTSGRKLYDVTVQNTSTVAATPHVMPALVQSAFTGFPGQSGVPRRVEVTIDPKVDTVVAGQPAVKAN</sequence>
<dbReference type="PATRIC" id="fig|762836.4.peg.4282"/>
<dbReference type="InterPro" id="IPR025411">
    <property type="entry name" value="DUF4136"/>
</dbReference>
<feature type="signal peptide" evidence="1">
    <location>
        <begin position="1"/>
        <end position="19"/>
    </location>
</feature>
<keyword evidence="1" id="KW-0732">Signal</keyword>
<dbReference type="EMBL" id="LROM01000117">
    <property type="protein sequence ID" value="OEZ95911.1"/>
    <property type="molecule type" value="Genomic_DNA"/>
</dbReference>
<dbReference type="Gene3D" id="3.30.160.670">
    <property type="match status" value="1"/>
</dbReference>
<keyword evidence="4" id="KW-1185">Reference proteome</keyword>
<evidence type="ECO:0000256" key="1">
    <source>
        <dbReference type="SAM" id="SignalP"/>
    </source>
</evidence>
<protein>
    <recommendedName>
        <fullName evidence="2">DUF4136 domain-containing protein</fullName>
    </recommendedName>
</protein>
<proteinExistence type="predicted"/>
<accession>A0A1E7WD84</accession>
<evidence type="ECO:0000313" key="3">
    <source>
        <dbReference type="EMBL" id="OEZ95911.1"/>
    </source>
</evidence>
<evidence type="ECO:0000313" key="4">
    <source>
        <dbReference type="Proteomes" id="UP000175989"/>
    </source>
</evidence>
<dbReference type="Proteomes" id="UP000175989">
    <property type="component" value="Unassembled WGS sequence"/>
</dbReference>